<evidence type="ECO:0000313" key="5">
    <source>
        <dbReference type="EMBL" id="GBC98305.1"/>
    </source>
</evidence>
<dbReference type="PROSITE" id="PS50893">
    <property type="entry name" value="ABC_TRANSPORTER_2"/>
    <property type="match status" value="1"/>
</dbReference>
<organism evidence="5 6">
    <name type="scientific">Candidatus Fervidibacter japonicus</name>
    <dbReference type="NCBI Taxonomy" id="2035412"/>
    <lineage>
        <taxon>Bacteria</taxon>
        <taxon>Candidatus Fervidibacterota</taxon>
        <taxon>Candidatus Fervidibacter</taxon>
    </lineage>
</organism>
<dbReference type="Gene3D" id="3.40.50.300">
    <property type="entry name" value="P-loop containing nucleotide triphosphate hydrolases"/>
    <property type="match status" value="1"/>
</dbReference>
<dbReference type="AlphaFoldDB" id="A0A2H5XAV7"/>
<evidence type="ECO:0000259" key="4">
    <source>
        <dbReference type="PROSITE" id="PS50893"/>
    </source>
</evidence>
<reference evidence="6" key="1">
    <citation type="submission" date="2017-09" db="EMBL/GenBank/DDBJ databases">
        <title>Metaegenomics of thermophilic ammonia-oxidizing enrichment culture.</title>
        <authorList>
            <person name="Kato S."/>
            <person name="Suzuki K."/>
        </authorList>
    </citation>
    <scope>NUCLEOTIDE SEQUENCE [LARGE SCALE GENOMIC DNA]</scope>
</reference>
<feature type="domain" description="ABC transporter" evidence="4">
    <location>
        <begin position="5"/>
        <end position="249"/>
    </location>
</feature>
<dbReference type="InterPro" id="IPR010230">
    <property type="entry name" value="FeS-cluster_ATPase_SufC"/>
</dbReference>
<dbReference type="PANTHER" id="PTHR43204:SF1">
    <property type="entry name" value="ABC TRANSPORTER I FAMILY MEMBER 6, CHLOROPLASTIC"/>
    <property type="match status" value="1"/>
</dbReference>
<comment type="similarity">
    <text evidence="1">Belongs to the ABC transporter superfamily. Ycf16 family.</text>
</comment>
<dbReference type="SUPFAM" id="SSF52540">
    <property type="entry name" value="P-loop containing nucleoside triphosphate hydrolases"/>
    <property type="match status" value="1"/>
</dbReference>
<keyword evidence="2" id="KW-0547">Nucleotide-binding</keyword>
<dbReference type="InterPro" id="IPR027417">
    <property type="entry name" value="P-loop_NTPase"/>
</dbReference>
<evidence type="ECO:0000256" key="2">
    <source>
        <dbReference type="ARBA" id="ARBA00022741"/>
    </source>
</evidence>
<evidence type="ECO:0000256" key="3">
    <source>
        <dbReference type="ARBA" id="ARBA00022840"/>
    </source>
</evidence>
<accession>A0A2H5XAV7</accession>
<dbReference type="EMBL" id="BEHT01000008">
    <property type="protein sequence ID" value="GBC98305.1"/>
    <property type="molecule type" value="Genomic_DNA"/>
</dbReference>
<dbReference type="SMART" id="SM00382">
    <property type="entry name" value="AAA"/>
    <property type="match status" value="1"/>
</dbReference>
<comment type="caution">
    <text evidence="5">The sequence shown here is derived from an EMBL/GenBank/DDBJ whole genome shotgun (WGS) entry which is preliminary data.</text>
</comment>
<dbReference type="Proteomes" id="UP000236173">
    <property type="component" value="Unassembled WGS sequence"/>
</dbReference>
<keyword evidence="3" id="KW-0067">ATP-binding</keyword>
<dbReference type="InterPro" id="IPR003593">
    <property type="entry name" value="AAA+_ATPase"/>
</dbReference>
<name>A0A2H5XAV7_9BACT</name>
<dbReference type="CDD" id="cd03217">
    <property type="entry name" value="ABC_FeS_Assembly"/>
    <property type="match status" value="1"/>
</dbReference>
<dbReference type="PANTHER" id="PTHR43204">
    <property type="entry name" value="ABC TRANSPORTER I FAMILY MEMBER 6, CHLOROPLASTIC"/>
    <property type="match status" value="1"/>
</dbReference>
<dbReference type="NCBIfam" id="TIGR01978">
    <property type="entry name" value="sufC"/>
    <property type="match status" value="1"/>
</dbReference>
<dbReference type="InterPro" id="IPR003439">
    <property type="entry name" value="ABC_transporter-like_ATP-bd"/>
</dbReference>
<dbReference type="Pfam" id="PF00005">
    <property type="entry name" value="ABC_tran"/>
    <property type="match status" value="1"/>
</dbReference>
<gene>
    <name evidence="5" type="primary">sufC</name>
    <name evidence="5" type="ORF">HRbin17_00807</name>
</gene>
<dbReference type="GO" id="GO:0005524">
    <property type="term" value="F:ATP binding"/>
    <property type="evidence" value="ECO:0007669"/>
    <property type="project" value="UniProtKB-KW"/>
</dbReference>
<evidence type="ECO:0000313" key="6">
    <source>
        <dbReference type="Proteomes" id="UP000236173"/>
    </source>
</evidence>
<dbReference type="GO" id="GO:0016887">
    <property type="term" value="F:ATP hydrolysis activity"/>
    <property type="evidence" value="ECO:0007669"/>
    <property type="project" value="InterPro"/>
</dbReference>
<proteinExistence type="inferred from homology"/>
<protein>
    <submittedName>
        <fullName evidence="5">Vegetative protein 296</fullName>
    </submittedName>
</protein>
<sequence length="258" mass="28826">MSEALEIRNLRVAVEGREILKGVNLVVPKGEIHAMMGPNGSGKSTLAQTLLGHPRYEVLDGEVLWKGQNILELAPDERAKLGFFLAFQYPVEIPGVILGNFLHIAYQAVKGVEIPIGQFNRLLMQKLRMLDMDPSFIGRGLNEGFSGGERKRCEILQMAVLEPEFVVMDETDSGLDIDGVRVVANAVNKLYEQSDRQMGFLIITHYSRILRYIQPLHKVHVMMDGRIVLSGGPELADTLEEKGYDWLEEQLKAEGVLA</sequence>
<evidence type="ECO:0000256" key="1">
    <source>
        <dbReference type="ARBA" id="ARBA00006216"/>
    </source>
</evidence>